<organism evidence="1 2">
    <name type="scientific">Peptoniphilus harei</name>
    <dbReference type="NCBI Taxonomy" id="54005"/>
    <lineage>
        <taxon>Bacteria</taxon>
        <taxon>Bacillati</taxon>
        <taxon>Bacillota</taxon>
        <taxon>Tissierellia</taxon>
        <taxon>Tissierellales</taxon>
        <taxon>Peptoniphilaceae</taxon>
        <taxon>Peptoniphilus</taxon>
    </lineage>
</organism>
<dbReference type="InterPro" id="IPR024747">
    <property type="entry name" value="Pyridox_Oxase-rel"/>
</dbReference>
<dbReference type="PANTHER" id="PTHR34071:SF2">
    <property type="entry name" value="FLAVIN-NUCLEOTIDE-BINDING PROTEIN"/>
    <property type="match status" value="1"/>
</dbReference>
<dbReference type="PANTHER" id="PTHR34071">
    <property type="entry name" value="5-NITROIMIDAZOLE ANTIBIOTICS RESISTANCE PROTEIN, NIMA-FAMILY-RELATED PROTEIN-RELATED"/>
    <property type="match status" value="1"/>
</dbReference>
<accession>A0A943SQ12</accession>
<gene>
    <name evidence="1" type="ORF">KH327_04260</name>
</gene>
<dbReference type="InterPro" id="IPR012349">
    <property type="entry name" value="Split_barrel_FMN-bd"/>
</dbReference>
<dbReference type="AlphaFoldDB" id="A0A943SQ12"/>
<reference evidence="1" key="1">
    <citation type="submission" date="2021-02" db="EMBL/GenBank/DDBJ databases">
        <title>Infant gut strain persistence is associated with maternal origin, phylogeny, and functional potential including surface adhesion and iron acquisition.</title>
        <authorList>
            <person name="Lou Y.C."/>
        </authorList>
    </citation>
    <scope>NUCLEOTIDE SEQUENCE</scope>
    <source>
        <strain evidence="1">L3_060_052G1_dasL3_060_052G1_concoct_1</strain>
    </source>
</reference>
<dbReference type="Gene3D" id="2.30.110.10">
    <property type="entry name" value="Electron Transport, Fmn-binding Protein, Chain A"/>
    <property type="match status" value="1"/>
</dbReference>
<comment type="caution">
    <text evidence="1">The sequence shown here is derived from an EMBL/GenBank/DDBJ whole genome shotgun (WGS) entry which is preliminary data.</text>
</comment>
<protein>
    <submittedName>
        <fullName evidence="1">Pyridoxamine 5'-phosphate oxidase family protein</fullName>
    </submittedName>
</protein>
<dbReference type="RefSeq" id="WP_278637531.1">
    <property type="nucleotide sequence ID" value="NZ_JAGZZP010000006.1"/>
</dbReference>
<dbReference type="SUPFAM" id="SSF50475">
    <property type="entry name" value="FMN-binding split barrel"/>
    <property type="match status" value="1"/>
</dbReference>
<evidence type="ECO:0000313" key="1">
    <source>
        <dbReference type="EMBL" id="MBS6535026.1"/>
    </source>
</evidence>
<name>A0A943SQ12_9FIRM</name>
<dbReference type="EMBL" id="JAGZZP010000006">
    <property type="protein sequence ID" value="MBS6535026.1"/>
    <property type="molecule type" value="Genomic_DNA"/>
</dbReference>
<sequence length="158" mass="18401">MFREMRRIKQELPLEEAKSLLIKNKRGVLSLNGEDGYPYALPINFLYDEEENKIYFHGAKSGYKIDCIKKNNKACLVTYGDQELSENGWSYYLKSLVAFGEIEIIEDRDLAAKKLIELASRYYPSMSEINGVMERSFKNALVYSLNIQHMTCKRVHEK</sequence>
<evidence type="ECO:0000313" key="2">
    <source>
        <dbReference type="Proteomes" id="UP000748991"/>
    </source>
</evidence>
<proteinExistence type="predicted"/>
<dbReference type="Proteomes" id="UP000748991">
    <property type="component" value="Unassembled WGS sequence"/>
</dbReference>
<dbReference type="Pfam" id="PF12900">
    <property type="entry name" value="Pyridox_ox_2"/>
    <property type="match status" value="1"/>
</dbReference>